<keyword evidence="3 8" id="KW-0732">Signal</keyword>
<organism evidence="9 10">
    <name type="scientific">Parabacteroides faecis</name>
    <dbReference type="NCBI Taxonomy" id="1217282"/>
    <lineage>
        <taxon>Bacteria</taxon>
        <taxon>Pseudomonadati</taxon>
        <taxon>Bacteroidota</taxon>
        <taxon>Bacteroidia</taxon>
        <taxon>Bacteroidales</taxon>
        <taxon>Tannerellaceae</taxon>
        <taxon>Parabacteroides</taxon>
    </lineage>
</organism>
<dbReference type="InterPro" id="IPR014941">
    <property type="entry name" value="FimB/Mfa2/Mfa3"/>
</dbReference>
<evidence type="ECO:0000313" key="9">
    <source>
        <dbReference type="EMBL" id="MBB4620446.1"/>
    </source>
</evidence>
<keyword evidence="6" id="KW-0998">Cell outer membrane</keyword>
<evidence type="ECO:0000256" key="3">
    <source>
        <dbReference type="ARBA" id="ARBA00022729"/>
    </source>
</evidence>
<evidence type="ECO:0000256" key="4">
    <source>
        <dbReference type="ARBA" id="ARBA00023136"/>
    </source>
</evidence>
<dbReference type="Pfam" id="PF08842">
    <property type="entry name" value="Mfa2"/>
    <property type="match status" value="1"/>
</dbReference>
<comment type="similarity">
    <text evidence="2">Belongs to the bacteroidetes fimbrillin superfamily. FimB/Mfa2 family.</text>
</comment>
<feature type="chain" id="PRO_5047523612" evidence="8">
    <location>
        <begin position="26"/>
        <end position="313"/>
    </location>
</feature>
<proteinExistence type="inferred from homology"/>
<feature type="signal peptide" evidence="8">
    <location>
        <begin position="1"/>
        <end position="25"/>
    </location>
</feature>
<name>A0ABR6KG11_9BACT</name>
<accession>A0ABR6KG11</accession>
<evidence type="ECO:0000256" key="8">
    <source>
        <dbReference type="SAM" id="SignalP"/>
    </source>
</evidence>
<gene>
    <name evidence="9" type="ORF">GGQ57_000320</name>
</gene>
<sequence length="313" mass="34774">MKHNKLITKQTIFLALALVALFATSCIKDDLDGCPGLTLKVVNQDNEDVTPLGVVSSTTLYVFDENLKLLETRNLDETFIKNRQSIQLNYPLDTKLHLVAWGNLTKENQIVPDVKSAEDLNVMLNANNGEAQSPDSLFYGLKKLAIQAVGNQEIVIAPIVGQVSMKTEGLQYAIKKNPAFRSAKASGDASAYEFQLNRTLSGYNYKGEQIGDSVYYKPEGNWDETATEWITPQTTNVCYGNNLSSSFMDENGVIQTVNEYEYEDGTVGPIDVKVYENILIKFRWNDQGAFIGAKVIVTPWGVVEDTPDLKPKN</sequence>
<protein>
    <submittedName>
        <fullName evidence="9">Uncharacterized protein</fullName>
    </submittedName>
</protein>
<dbReference type="PROSITE" id="PS51257">
    <property type="entry name" value="PROKAR_LIPOPROTEIN"/>
    <property type="match status" value="1"/>
</dbReference>
<evidence type="ECO:0000313" key="10">
    <source>
        <dbReference type="Proteomes" id="UP000533637"/>
    </source>
</evidence>
<evidence type="ECO:0000256" key="7">
    <source>
        <dbReference type="ARBA" id="ARBA00023288"/>
    </source>
</evidence>
<keyword evidence="10" id="KW-1185">Reference proteome</keyword>
<keyword evidence="7" id="KW-0449">Lipoprotein</keyword>
<dbReference type="RefSeq" id="WP_183668515.1">
    <property type="nucleotide sequence ID" value="NZ_BMPB01000010.1"/>
</dbReference>
<reference evidence="9 10" key="1">
    <citation type="submission" date="2020-08" db="EMBL/GenBank/DDBJ databases">
        <title>Genomic Encyclopedia of Type Strains, Phase IV (KMG-IV): sequencing the most valuable type-strain genomes for metagenomic binning, comparative biology and taxonomic classification.</title>
        <authorList>
            <person name="Goeker M."/>
        </authorList>
    </citation>
    <scope>NUCLEOTIDE SEQUENCE [LARGE SCALE GENOMIC DNA]</scope>
    <source>
        <strain evidence="9 10">DSM 102983</strain>
    </source>
</reference>
<evidence type="ECO:0000256" key="6">
    <source>
        <dbReference type="ARBA" id="ARBA00023237"/>
    </source>
</evidence>
<evidence type="ECO:0000256" key="1">
    <source>
        <dbReference type="ARBA" id="ARBA00004442"/>
    </source>
</evidence>
<evidence type="ECO:0000256" key="2">
    <source>
        <dbReference type="ARBA" id="ARBA00007248"/>
    </source>
</evidence>
<keyword evidence="4" id="KW-0472">Membrane</keyword>
<keyword evidence="5" id="KW-0564">Palmitate</keyword>
<dbReference type="Gene3D" id="2.60.40.2100">
    <property type="match status" value="1"/>
</dbReference>
<comment type="caution">
    <text evidence="9">The sequence shown here is derived from an EMBL/GenBank/DDBJ whole genome shotgun (WGS) entry which is preliminary data.</text>
</comment>
<comment type="subcellular location">
    <subcellularLocation>
        <location evidence="1">Cell outer membrane</location>
    </subcellularLocation>
</comment>
<evidence type="ECO:0000256" key="5">
    <source>
        <dbReference type="ARBA" id="ARBA00023139"/>
    </source>
</evidence>
<dbReference type="EMBL" id="JACHOC010000001">
    <property type="protein sequence ID" value="MBB4620446.1"/>
    <property type="molecule type" value="Genomic_DNA"/>
</dbReference>
<dbReference type="Proteomes" id="UP000533637">
    <property type="component" value="Unassembled WGS sequence"/>
</dbReference>